<dbReference type="AlphaFoldDB" id="A0A066VAE0"/>
<sequence>MAPVALYNADPSQFSSDDLEGLLSQIRSTSYIDEVTSGETSAEDSGLWEVVLVLPSELLIAGKDGFKFEADGSLNDTSIQKIAAYIRDEVAKTSSSVEKTGESQWSAAAVVIADQRTKKDGSLLLVEIDHLKKAGVVMDKVRVVPRSVIEIACNVEVANMSLSEFKSMSHDADVFDSGH</sequence>
<accession>A0A066VAE0</accession>
<evidence type="ECO:0000259" key="1">
    <source>
        <dbReference type="Pfam" id="PF21962"/>
    </source>
</evidence>
<dbReference type="OrthoDB" id="3335062at2759"/>
<evidence type="ECO:0000313" key="3">
    <source>
        <dbReference type="Proteomes" id="UP000027361"/>
    </source>
</evidence>
<keyword evidence="3" id="KW-1185">Reference proteome</keyword>
<feature type="domain" description="DUF6924" evidence="1">
    <location>
        <begin position="103"/>
        <end position="175"/>
    </location>
</feature>
<dbReference type="GeneID" id="25265394"/>
<dbReference type="Proteomes" id="UP000027361">
    <property type="component" value="Unassembled WGS sequence"/>
</dbReference>
<dbReference type="InParanoid" id="A0A066VAE0"/>
<comment type="caution">
    <text evidence="2">The sequence shown here is derived from an EMBL/GenBank/DDBJ whole genome shotgun (WGS) entry which is preliminary data.</text>
</comment>
<dbReference type="HOGENOM" id="CLU_1662124_0_0_1"/>
<gene>
    <name evidence="2" type="ORF">K437DRAFT_259848</name>
</gene>
<dbReference type="InterPro" id="IPR053832">
    <property type="entry name" value="DUF6924"/>
</dbReference>
<dbReference type="Pfam" id="PF21962">
    <property type="entry name" value="DUF6924"/>
    <property type="match status" value="1"/>
</dbReference>
<dbReference type="EMBL" id="JMSN01000143">
    <property type="protein sequence ID" value="KDN37253.1"/>
    <property type="molecule type" value="Genomic_DNA"/>
</dbReference>
<proteinExistence type="predicted"/>
<organism evidence="2 3">
    <name type="scientific">Tilletiaria anomala (strain ATCC 24038 / CBS 436.72 / UBC 951)</name>
    <dbReference type="NCBI Taxonomy" id="1037660"/>
    <lineage>
        <taxon>Eukaryota</taxon>
        <taxon>Fungi</taxon>
        <taxon>Dikarya</taxon>
        <taxon>Basidiomycota</taxon>
        <taxon>Ustilaginomycotina</taxon>
        <taxon>Exobasidiomycetes</taxon>
        <taxon>Georgefischeriales</taxon>
        <taxon>Tilletiariaceae</taxon>
        <taxon>Tilletiaria</taxon>
    </lineage>
</organism>
<protein>
    <recommendedName>
        <fullName evidence="1">DUF6924 domain-containing protein</fullName>
    </recommendedName>
</protein>
<name>A0A066VAE0_TILAU</name>
<dbReference type="OMA" id="AKWNGNC"/>
<reference evidence="2 3" key="1">
    <citation type="submission" date="2014-05" db="EMBL/GenBank/DDBJ databases">
        <title>Draft genome sequence of a rare smut relative, Tilletiaria anomala UBC 951.</title>
        <authorList>
            <consortium name="DOE Joint Genome Institute"/>
            <person name="Toome M."/>
            <person name="Kuo A."/>
            <person name="Henrissat B."/>
            <person name="Lipzen A."/>
            <person name="Tritt A."/>
            <person name="Yoshinaga Y."/>
            <person name="Zane M."/>
            <person name="Barry K."/>
            <person name="Grigoriev I.V."/>
            <person name="Spatafora J.W."/>
            <person name="Aimea M.C."/>
        </authorList>
    </citation>
    <scope>NUCLEOTIDE SEQUENCE [LARGE SCALE GENOMIC DNA]</scope>
    <source>
        <strain evidence="2 3">UBC 951</strain>
    </source>
</reference>
<dbReference type="RefSeq" id="XP_013240318.1">
    <property type="nucleotide sequence ID" value="XM_013384864.1"/>
</dbReference>
<evidence type="ECO:0000313" key="2">
    <source>
        <dbReference type="EMBL" id="KDN37253.1"/>
    </source>
</evidence>